<evidence type="ECO:0000256" key="1">
    <source>
        <dbReference type="SAM" id="MobiDB-lite"/>
    </source>
</evidence>
<reference evidence="2 3" key="2">
    <citation type="submission" date="2018-11" db="EMBL/GenBank/DDBJ databases">
        <authorList>
            <consortium name="Pathogen Informatics"/>
        </authorList>
    </citation>
    <scope>NUCLEOTIDE SEQUENCE [LARGE SCALE GENOMIC DNA]</scope>
</reference>
<sequence length="56" mass="6579">MDPANDYGREGIKRGREKGRRRKNEENRARLSSEDIWKILKSSAAVYSDLVWGNLW</sequence>
<accession>A0A183DI54</accession>
<protein>
    <submittedName>
        <fullName evidence="2 4">Uncharacterized protein</fullName>
    </submittedName>
</protein>
<evidence type="ECO:0000313" key="4">
    <source>
        <dbReference type="WBParaSite" id="GPUH_0000840401-mRNA-1"/>
    </source>
</evidence>
<dbReference type="AlphaFoldDB" id="A0A183DI54"/>
<organism evidence="4">
    <name type="scientific">Gongylonema pulchrum</name>
    <dbReference type="NCBI Taxonomy" id="637853"/>
    <lineage>
        <taxon>Eukaryota</taxon>
        <taxon>Metazoa</taxon>
        <taxon>Ecdysozoa</taxon>
        <taxon>Nematoda</taxon>
        <taxon>Chromadorea</taxon>
        <taxon>Rhabditida</taxon>
        <taxon>Spirurina</taxon>
        <taxon>Spiruromorpha</taxon>
        <taxon>Spiruroidea</taxon>
        <taxon>Gongylonematidae</taxon>
        <taxon>Gongylonema</taxon>
    </lineage>
</organism>
<gene>
    <name evidence="2" type="ORF">GPUH_LOCUS8391</name>
</gene>
<keyword evidence="3" id="KW-1185">Reference proteome</keyword>
<dbReference type="EMBL" id="UYRT01024318">
    <property type="protein sequence ID" value="VDK62313.1"/>
    <property type="molecule type" value="Genomic_DNA"/>
</dbReference>
<reference evidence="4" key="1">
    <citation type="submission" date="2016-06" db="UniProtKB">
        <authorList>
            <consortium name="WormBaseParasite"/>
        </authorList>
    </citation>
    <scope>IDENTIFICATION</scope>
</reference>
<dbReference type="WBParaSite" id="GPUH_0000840401-mRNA-1">
    <property type="protein sequence ID" value="GPUH_0000840401-mRNA-1"/>
    <property type="gene ID" value="GPUH_0000840401"/>
</dbReference>
<proteinExistence type="predicted"/>
<dbReference type="Proteomes" id="UP000271098">
    <property type="component" value="Unassembled WGS sequence"/>
</dbReference>
<name>A0A183DI54_9BILA</name>
<evidence type="ECO:0000313" key="3">
    <source>
        <dbReference type="Proteomes" id="UP000271098"/>
    </source>
</evidence>
<feature type="region of interest" description="Disordered" evidence="1">
    <location>
        <begin position="1"/>
        <end position="28"/>
    </location>
</feature>
<evidence type="ECO:0000313" key="2">
    <source>
        <dbReference type="EMBL" id="VDK62313.1"/>
    </source>
</evidence>